<dbReference type="EMBL" id="HAED01022571">
    <property type="protein sequence ID" value="SBR09330.1"/>
    <property type="molecule type" value="Transcribed_RNA"/>
</dbReference>
<sequence>MSQRKDHAAFVDTVIMDLLTHSILSIKNITSMMEFGKKTSKIVDVQDSLR</sequence>
<organism evidence="1">
    <name type="scientific">Nothobranchius kuhntae</name>
    <name type="common">Beira killifish</name>
    <dbReference type="NCBI Taxonomy" id="321403"/>
    <lineage>
        <taxon>Eukaryota</taxon>
        <taxon>Metazoa</taxon>
        <taxon>Chordata</taxon>
        <taxon>Craniata</taxon>
        <taxon>Vertebrata</taxon>
        <taxon>Euteleostomi</taxon>
        <taxon>Actinopterygii</taxon>
        <taxon>Neopterygii</taxon>
        <taxon>Teleostei</taxon>
        <taxon>Neoteleostei</taxon>
        <taxon>Acanthomorphata</taxon>
        <taxon>Ovalentaria</taxon>
        <taxon>Atherinomorphae</taxon>
        <taxon>Cyprinodontiformes</taxon>
        <taxon>Nothobranchiidae</taxon>
        <taxon>Nothobranchius</taxon>
    </lineage>
</organism>
<reference evidence="1" key="2">
    <citation type="submission" date="2016-06" db="EMBL/GenBank/DDBJ databases">
        <title>The genome of a short-lived fish provides insights into sex chromosome evolution and the genetic control of aging.</title>
        <authorList>
            <person name="Reichwald K."/>
            <person name="Felder M."/>
            <person name="Petzold A."/>
            <person name="Koch P."/>
            <person name="Groth M."/>
            <person name="Platzer M."/>
        </authorList>
    </citation>
    <scope>NUCLEOTIDE SEQUENCE</scope>
    <source>
        <tissue evidence="1">Brain</tissue>
    </source>
</reference>
<protein>
    <submittedName>
        <fullName evidence="1">Uncharacterized protein</fullName>
    </submittedName>
</protein>
<reference evidence="1" key="1">
    <citation type="submission" date="2016-05" db="EMBL/GenBank/DDBJ databases">
        <authorList>
            <person name="Lavstsen T."/>
            <person name="Jespersen J.S."/>
        </authorList>
    </citation>
    <scope>NUCLEOTIDE SEQUENCE</scope>
    <source>
        <tissue evidence="1">Brain</tissue>
    </source>
</reference>
<gene>
    <name evidence="1" type="primary">Nfu_g_1_003704</name>
</gene>
<accession>A0A1A8JHU7</accession>
<evidence type="ECO:0000313" key="1">
    <source>
        <dbReference type="EMBL" id="SBR09330.1"/>
    </source>
</evidence>
<feature type="non-terminal residue" evidence="1">
    <location>
        <position position="50"/>
    </location>
</feature>
<name>A0A1A8JHU7_NOTKU</name>
<dbReference type="AlphaFoldDB" id="A0A1A8JHU7"/>
<proteinExistence type="predicted"/>